<feature type="compositionally biased region" description="Basic and acidic residues" evidence="1">
    <location>
        <begin position="9"/>
        <end position="24"/>
    </location>
</feature>
<dbReference type="RefSeq" id="WP_130478497.1">
    <property type="nucleotide sequence ID" value="NZ_SFCC01000016.1"/>
</dbReference>
<evidence type="ECO:0008006" key="4">
    <source>
        <dbReference type="Google" id="ProtNLM"/>
    </source>
</evidence>
<reference evidence="2 3" key="1">
    <citation type="submission" date="2019-02" db="EMBL/GenBank/DDBJ databases">
        <title>Draft genome sequence of Amycolatopsis sp. 8-3EHSu isolated from roots of Suaeda maritima.</title>
        <authorList>
            <person name="Duangmal K."/>
            <person name="Chantavorakit T."/>
        </authorList>
    </citation>
    <scope>NUCLEOTIDE SEQUENCE [LARGE SCALE GENOMIC DNA]</scope>
    <source>
        <strain evidence="2 3">8-3EHSu</strain>
    </source>
</reference>
<organism evidence="2 3">
    <name type="scientific">Amycolatopsis suaedae</name>
    <dbReference type="NCBI Taxonomy" id="2510978"/>
    <lineage>
        <taxon>Bacteria</taxon>
        <taxon>Bacillati</taxon>
        <taxon>Actinomycetota</taxon>
        <taxon>Actinomycetes</taxon>
        <taxon>Pseudonocardiales</taxon>
        <taxon>Pseudonocardiaceae</taxon>
        <taxon>Amycolatopsis</taxon>
    </lineage>
</organism>
<comment type="caution">
    <text evidence="2">The sequence shown here is derived from an EMBL/GenBank/DDBJ whole genome shotgun (WGS) entry which is preliminary data.</text>
</comment>
<feature type="region of interest" description="Disordered" evidence="1">
    <location>
        <begin position="1"/>
        <end position="48"/>
    </location>
</feature>
<dbReference type="AlphaFoldDB" id="A0A4Q7IZK8"/>
<evidence type="ECO:0000256" key="1">
    <source>
        <dbReference type="SAM" id="MobiDB-lite"/>
    </source>
</evidence>
<sequence length="152" mass="16801">MSRLSRALEGLRQRRYPGEFRIDPPRWPSPSETSTPQPAAPPADHLPDSALADIATNLWRGRRKLAQNGDGSRARRHLQAVFEQLDEAGVVIKDHDGTLYDPGLTLEVVAYEERSVPKATVVETVRPSVYRNGRCIQIGQVIVAQPGEGQTP</sequence>
<dbReference type="Proteomes" id="UP000292003">
    <property type="component" value="Unassembled WGS sequence"/>
</dbReference>
<protein>
    <recommendedName>
        <fullName evidence="4">Nucleotide exchange factor GrpE</fullName>
    </recommendedName>
</protein>
<dbReference type="OrthoDB" id="3213585at2"/>
<dbReference type="EMBL" id="SFCC01000016">
    <property type="protein sequence ID" value="RZQ60491.1"/>
    <property type="molecule type" value="Genomic_DNA"/>
</dbReference>
<proteinExistence type="predicted"/>
<accession>A0A4Q7IZK8</accession>
<evidence type="ECO:0000313" key="2">
    <source>
        <dbReference type="EMBL" id="RZQ60491.1"/>
    </source>
</evidence>
<gene>
    <name evidence="2" type="ORF">EWH70_27805</name>
</gene>
<name>A0A4Q7IZK8_9PSEU</name>
<keyword evidence="3" id="KW-1185">Reference proteome</keyword>
<evidence type="ECO:0000313" key="3">
    <source>
        <dbReference type="Proteomes" id="UP000292003"/>
    </source>
</evidence>